<gene>
    <name evidence="3" type="ORF">METBIDRAFT_74059</name>
</gene>
<proteinExistence type="predicted"/>
<dbReference type="Pfam" id="PF00226">
    <property type="entry name" value="DnaJ"/>
    <property type="match status" value="1"/>
</dbReference>
<dbReference type="AlphaFoldDB" id="A0A1A0H6L6"/>
<dbReference type="PROSITE" id="PS00636">
    <property type="entry name" value="DNAJ_1"/>
    <property type="match status" value="1"/>
</dbReference>
<evidence type="ECO:0000256" key="1">
    <source>
        <dbReference type="SAM" id="MobiDB-lite"/>
    </source>
</evidence>
<dbReference type="Proteomes" id="UP000092555">
    <property type="component" value="Unassembled WGS sequence"/>
</dbReference>
<dbReference type="PANTHER" id="PTHR43096:SF10">
    <property type="entry name" value="CHAPERONE PROTEIN DNAJ A6, CHLOROPLASTIC"/>
    <property type="match status" value="1"/>
</dbReference>
<keyword evidence="4" id="KW-1185">Reference proteome</keyword>
<dbReference type="InterPro" id="IPR036869">
    <property type="entry name" value="J_dom_sf"/>
</dbReference>
<evidence type="ECO:0000259" key="2">
    <source>
        <dbReference type="PROSITE" id="PS50076"/>
    </source>
</evidence>
<evidence type="ECO:0000313" key="3">
    <source>
        <dbReference type="EMBL" id="OBA19671.1"/>
    </source>
</evidence>
<comment type="caution">
    <text evidence="3">The sequence shown here is derived from an EMBL/GenBank/DDBJ whole genome shotgun (WGS) entry which is preliminary data.</text>
</comment>
<evidence type="ECO:0000313" key="4">
    <source>
        <dbReference type="Proteomes" id="UP000092555"/>
    </source>
</evidence>
<accession>A0A1A0H6L6</accession>
<feature type="compositionally biased region" description="Polar residues" evidence="1">
    <location>
        <begin position="234"/>
        <end position="246"/>
    </location>
</feature>
<dbReference type="GO" id="GO:0051082">
    <property type="term" value="F:unfolded protein binding"/>
    <property type="evidence" value="ECO:0007669"/>
    <property type="project" value="TreeGrafter"/>
</dbReference>
<name>A0A1A0H6L6_9ASCO</name>
<dbReference type="InterPro" id="IPR018253">
    <property type="entry name" value="DnaJ_domain_CS"/>
</dbReference>
<dbReference type="InterPro" id="IPR001623">
    <property type="entry name" value="DnaJ_domain"/>
</dbReference>
<dbReference type="PANTHER" id="PTHR43096">
    <property type="entry name" value="DNAJ HOMOLOG 1, MITOCHONDRIAL-RELATED"/>
    <property type="match status" value="1"/>
</dbReference>
<dbReference type="EMBL" id="LXTC01000006">
    <property type="protein sequence ID" value="OBA19671.1"/>
    <property type="molecule type" value="Genomic_DNA"/>
</dbReference>
<dbReference type="PROSITE" id="PS50076">
    <property type="entry name" value="DNAJ_2"/>
    <property type="match status" value="1"/>
</dbReference>
<feature type="region of interest" description="Disordered" evidence="1">
    <location>
        <begin position="230"/>
        <end position="261"/>
    </location>
</feature>
<feature type="domain" description="J" evidence="2">
    <location>
        <begin position="20"/>
        <end position="90"/>
    </location>
</feature>
<reference evidence="3 4" key="1">
    <citation type="submission" date="2016-05" db="EMBL/GenBank/DDBJ databases">
        <title>Comparative genomics of biotechnologically important yeasts.</title>
        <authorList>
            <consortium name="DOE Joint Genome Institute"/>
            <person name="Riley R."/>
            <person name="Haridas S."/>
            <person name="Wolfe K.H."/>
            <person name="Lopes M.R."/>
            <person name="Hittinger C.T."/>
            <person name="Goker M."/>
            <person name="Salamov A."/>
            <person name="Wisecaver J."/>
            <person name="Long T.M."/>
            <person name="Aerts A.L."/>
            <person name="Barry K."/>
            <person name="Choi C."/>
            <person name="Clum A."/>
            <person name="Coughlan A.Y."/>
            <person name="Deshpande S."/>
            <person name="Douglass A.P."/>
            <person name="Hanson S.J."/>
            <person name="Klenk H.-P."/>
            <person name="LaButti K."/>
            <person name="Lapidus A."/>
            <person name="Lindquist E."/>
            <person name="Lipzen A."/>
            <person name="Meier-kolthoff J.P."/>
            <person name="Ohm R.A."/>
            <person name="Otillar R.P."/>
            <person name="Pangilinan J."/>
            <person name="Peng Y."/>
            <person name="Rokas A."/>
            <person name="Rosa C.A."/>
            <person name="Scheuner C."/>
            <person name="Sibirny A.A."/>
            <person name="Slot J.C."/>
            <person name="Stielow J.B."/>
            <person name="Sun H."/>
            <person name="Kurtzman C.P."/>
            <person name="Blackwell M."/>
            <person name="Grigoriev I.V."/>
            <person name="Jeffries T.W."/>
        </authorList>
    </citation>
    <scope>NUCLEOTIDE SEQUENCE [LARGE SCALE GENOMIC DNA]</scope>
    <source>
        <strain evidence="3 4">NRRL YB-4993</strain>
    </source>
</reference>
<organism evidence="3 4">
    <name type="scientific">Metschnikowia bicuspidata var. bicuspidata NRRL YB-4993</name>
    <dbReference type="NCBI Taxonomy" id="869754"/>
    <lineage>
        <taxon>Eukaryota</taxon>
        <taxon>Fungi</taxon>
        <taxon>Dikarya</taxon>
        <taxon>Ascomycota</taxon>
        <taxon>Saccharomycotina</taxon>
        <taxon>Pichiomycetes</taxon>
        <taxon>Metschnikowiaceae</taxon>
        <taxon>Metschnikowia</taxon>
    </lineage>
</organism>
<dbReference type="Gene3D" id="1.10.287.110">
    <property type="entry name" value="DnaJ domain"/>
    <property type="match status" value="1"/>
</dbReference>
<dbReference type="SMART" id="SM00271">
    <property type="entry name" value="DnaJ"/>
    <property type="match status" value="1"/>
</dbReference>
<dbReference type="OrthoDB" id="10250354at2759"/>
<dbReference type="CDD" id="cd06257">
    <property type="entry name" value="DnaJ"/>
    <property type="match status" value="1"/>
</dbReference>
<dbReference type="GeneID" id="30031398"/>
<dbReference type="GO" id="GO:0005737">
    <property type="term" value="C:cytoplasm"/>
    <property type="evidence" value="ECO:0007669"/>
    <property type="project" value="TreeGrafter"/>
</dbReference>
<sequence>MRATHSAITSRRMYSSAQPNLYQVLELLPNASTKDIKMKFKRLSKKYHPDVNAHLSDQEKEANSKRFVEMVLAYDTLKDKKKRKLYDATLLSSPRGGGSMYSRRKPPSAWENEYYGEAKHYSRARASGSYTSHGYNYTRHRVHNFYRASNGENGSQHFTGEHKNRGDRFDVPHFDYTSHLSKQLKFEQRIISKHLSEAEKEAVLRQLAPDGDLSKVSEELITKHLMRQAKNENAARQTHSHQSGAASNPYMYRGPQNSNMDSEESGVGFKALVIAGGAGSAYLLYHLILAQ</sequence>
<dbReference type="STRING" id="869754.A0A1A0H6L6"/>
<dbReference type="PRINTS" id="PR00625">
    <property type="entry name" value="JDOMAIN"/>
</dbReference>
<dbReference type="GO" id="GO:0042026">
    <property type="term" value="P:protein refolding"/>
    <property type="evidence" value="ECO:0007669"/>
    <property type="project" value="TreeGrafter"/>
</dbReference>
<dbReference type="SUPFAM" id="SSF46565">
    <property type="entry name" value="Chaperone J-domain"/>
    <property type="match status" value="1"/>
</dbReference>
<dbReference type="RefSeq" id="XP_018710199.1">
    <property type="nucleotide sequence ID" value="XM_018858422.1"/>
</dbReference>
<protein>
    <submittedName>
        <fullName evidence="3">DnaJ-domain-containing protein</fullName>
    </submittedName>
</protein>